<organism evidence="1 2">
    <name type="scientific">Flavobacterium hydrocarbonoxydans</name>
    <dbReference type="NCBI Taxonomy" id="2683249"/>
    <lineage>
        <taxon>Bacteria</taxon>
        <taxon>Pseudomonadati</taxon>
        <taxon>Bacteroidota</taxon>
        <taxon>Flavobacteriia</taxon>
        <taxon>Flavobacteriales</taxon>
        <taxon>Flavobacteriaceae</taxon>
        <taxon>Flavobacterium</taxon>
    </lineage>
</organism>
<dbReference type="RefSeq" id="WP_160375257.1">
    <property type="nucleotide sequence ID" value="NZ_WSTB01000007.1"/>
</dbReference>
<name>A0A6I4NQR9_9FLAO</name>
<evidence type="ECO:0000313" key="2">
    <source>
        <dbReference type="Proteomes" id="UP000471501"/>
    </source>
</evidence>
<proteinExistence type="predicted"/>
<evidence type="ECO:0008006" key="3">
    <source>
        <dbReference type="Google" id="ProtNLM"/>
    </source>
</evidence>
<accession>A0A6I4NQR9</accession>
<protein>
    <recommendedName>
        <fullName evidence="3">DUF3137 domain-containing protein</fullName>
    </recommendedName>
</protein>
<reference evidence="1 2" key="1">
    <citation type="submission" date="2019-12" db="EMBL/GenBank/DDBJ databases">
        <authorList>
            <person name="Kim Y.S."/>
        </authorList>
    </citation>
    <scope>NUCLEOTIDE SEQUENCE [LARGE SCALE GENOMIC DNA]</scope>
    <source>
        <strain evidence="1 2">GA093</strain>
    </source>
</reference>
<dbReference type="Proteomes" id="UP000471501">
    <property type="component" value="Unassembled WGS sequence"/>
</dbReference>
<evidence type="ECO:0000313" key="1">
    <source>
        <dbReference type="EMBL" id="MWB95332.1"/>
    </source>
</evidence>
<gene>
    <name evidence="1" type="ORF">GON26_13265</name>
</gene>
<dbReference type="EMBL" id="WSTB01000007">
    <property type="protein sequence ID" value="MWB95332.1"/>
    <property type="molecule type" value="Genomic_DNA"/>
</dbReference>
<comment type="caution">
    <text evidence="1">The sequence shown here is derived from an EMBL/GenBank/DDBJ whole genome shotgun (WGS) entry which is preliminary data.</text>
</comment>
<dbReference type="AlphaFoldDB" id="A0A6I4NQR9"/>
<sequence length="191" mass="22475">MLNTSKNNINTWQEFAKETNGAFVEGWSWRSDSTVIDYKNWKIIFDNYKIWSGKHSTDMTRVVVPISLNDNFRFEIYREGFIRRIEKFFGAQDIEIGIPDFDKAFTIKSNNEFKIKALLRNKEIRDLIDSQTDLNILISDQKGIWENKLPQNEFELSYFADGEIENIETLKSLLSLVKALLDELHQMKSIH</sequence>
<keyword evidence="2" id="KW-1185">Reference proteome</keyword>